<keyword evidence="3" id="KW-0479">Metal-binding</keyword>
<comment type="caution">
    <text evidence="9">The sequence shown here is derived from an EMBL/GenBank/DDBJ whole genome shotgun (WGS) entry which is preliminary data.</text>
</comment>
<keyword evidence="4" id="KW-0560">Oxidoreductase</keyword>
<feature type="domain" description="2Fe-2S ferredoxin-type" evidence="7">
    <location>
        <begin position="233"/>
        <end position="318"/>
    </location>
</feature>
<dbReference type="AlphaFoldDB" id="A0A7X3K9U6"/>
<dbReference type="Gene3D" id="3.40.50.80">
    <property type="entry name" value="Nucleotide-binding domain of ferredoxin-NADP reductase (FNR) module"/>
    <property type="match status" value="1"/>
</dbReference>
<dbReference type="InterPro" id="IPR017927">
    <property type="entry name" value="FAD-bd_FR_type"/>
</dbReference>
<dbReference type="InterPro" id="IPR050415">
    <property type="entry name" value="MRET"/>
</dbReference>
<reference evidence="9 10" key="1">
    <citation type="submission" date="2019-12" db="EMBL/GenBank/DDBJ databases">
        <authorList>
            <person name="Li C."/>
            <person name="Zhao J."/>
        </authorList>
    </citation>
    <scope>NUCLEOTIDE SEQUENCE [LARGE SCALE GENOMIC DNA]</scope>
    <source>
        <strain evidence="9 10">NEAU-DD11</strain>
    </source>
</reference>
<keyword evidence="1" id="KW-0285">Flavoprotein</keyword>
<dbReference type="InterPro" id="IPR001041">
    <property type="entry name" value="2Fe-2S_ferredoxin-type"/>
</dbReference>
<proteinExistence type="predicted"/>
<dbReference type="CDD" id="cd06185">
    <property type="entry name" value="PDR_like"/>
    <property type="match status" value="1"/>
</dbReference>
<dbReference type="Gene3D" id="3.10.20.30">
    <property type="match status" value="1"/>
</dbReference>
<dbReference type="InterPro" id="IPR036010">
    <property type="entry name" value="2Fe-2S_ferredoxin-like_sf"/>
</dbReference>
<dbReference type="InterPro" id="IPR006058">
    <property type="entry name" value="2Fe2S_fd_BS"/>
</dbReference>
<evidence type="ECO:0000256" key="5">
    <source>
        <dbReference type="ARBA" id="ARBA00023004"/>
    </source>
</evidence>
<dbReference type="PROSITE" id="PS51384">
    <property type="entry name" value="FAD_FR"/>
    <property type="match status" value="1"/>
</dbReference>
<evidence type="ECO:0000256" key="3">
    <source>
        <dbReference type="ARBA" id="ARBA00022723"/>
    </source>
</evidence>
<dbReference type="SUPFAM" id="SSF52343">
    <property type="entry name" value="Ferredoxin reductase-like, C-terminal NADP-linked domain"/>
    <property type="match status" value="1"/>
</dbReference>
<sequence>MTTSAQPTTRYRIATVLAHGPVVKEFRLVPVDGAAVPPWQPGAHVELVFASRTGIRHRNAYSIVGAAAGALRIAVQREADGRGGSRTLHDEFAPGMELEVGAPRDDFRLQPGARRTILIAGGIGITPIVPMAHALDAAGAAYELHYIAKDADRLVLLDDLRGLAGAIHTHVTGSGGRPDLDVLVGPYEAGCELHACGPSGLLQAIAERAAALGWPPRHVRFESFGARNGGADQPVRVYLRQSDMVLDVAPGQSILDAMIAADVFVSYECRRGECGNCYAGVLSGAPVHRDVCLTGPQRAQGMTTCVSWASTPELELDL</sequence>
<dbReference type="RefSeq" id="WP_160410102.1">
    <property type="nucleotide sequence ID" value="NZ_WSES01000007.1"/>
</dbReference>
<dbReference type="InterPro" id="IPR017938">
    <property type="entry name" value="Riboflavin_synthase-like_b-brl"/>
</dbReference>
<feature type="domain" description="FAD-binding FR-type" evidence="8">
    <location>
        <begin position="1"/>
        <end position="110"/>
    </location>
</feature>
<dbReference type="GO" id="GO:0051537">
    <property type="term" value="F:2 iron, 2 sulfur cluster binding"/>
    <property type="evidence" value="ECO:0007669"/>
    <property type="project" value="UniProtKB-KW"/>
</dbReference>
<keyword evidence="6" id="KW-0411">Iron-sulfur</keyword>
<dbReference type="CDD" id="cd00207">
    <property type="entry name" value="fer2"/>
    <property type="match status" value="1"/>
</dbReference>
<keyword evidence="5" id="KW-0408">Iron</keyword>
<dbReference type="Gene3D" id="2.40.30.10">
    <property type="entry name" value="Translation factors"/>
    <property type="match status" value="1"/>
</dbReference>
<evidence type="ECO:0000256" key="4">
    <source>
        <dbReference type="ARBA" id="ARBA00023002"/>
    </source>
</evidence>
<evidence type="ECO:0000256" key="1">
    <source>
        <dbReference type="ARBA" id="ARBA00022630"/>
    </source>
</evidence>
<protein>
    <submittedName>
        <fullName evidence="9">2Fe-2S iron-sulfur cluster binding domain-containing protein</fullName>
    </submittedName>
</protein>
<dbReference type="Proteomes" id="UP000443353">
    <property type="component" value="Unassembled WGS sequence"/>
</dbReference>
<evidence type="ECO:0000313" key="10">
    <source>
        <dbReference type="Proteomes" id="UP000443353"/>
    </source>
</evidence>
<keyword evidence="2" id="KW-0001">2Fe-2S</keyword>
<evidence type="ECO:0000256" key="6">
    <source>
        <dbReference type="ARBA" id="ARBA00023014"/>
    </source>
</evidence>
<name>A0A7X3K9U6_9BURK</name>
<dbReference type="EMBL" id="WSES01000007">
    <property type="protein sequence ID" value="MVW62927.1"/>
    <property type="molecule type" value="Genomic_DNA"/>
</dbReference>
<dbReference type="GO" id="GO:0016491">
    <property type="term" value="F:oxidoreductase activity"/>
    <property type="evidence" value="ECO:0007669"/>
    <property type="project" value="UniProtKB-KW"/>
</dbReference>
<evidence type="ECO:0000259" key="7">
    <source>
        <dbReference type="PROSITE" id="PS51085"/>
    </source>
</evidence>
<organism evidence="9 10">
    <name type="scientific">Massilia cellulosiltytica</name>
    <dbReference type="NCBI Taxonomy" id="2683234"/>
    <lineage>
        <taxon>Bacteria</taxon>
        <taxon>Pseudomonadati</taxon>
        <taxon>Pseudomonadota</taxon>
        <taxon>Betaproteobacteria</taxon>
        <taxon>Burkholderiales</taxon>
        <taxon>Oxalobacteraceae</taxon>
        <taxon>Telluria group</taxon>
        <taxon>Massilia</taxon>
    </lineage>
</organism>
<gene>
    <name evidence="9" type="ORF">GPY61_23705</name>
</gene>
<keyword evidence="10" id="KW-1185">Reference proteome</keyword>
<dbReference type="SUPFAM" id="SSF54292">
    <property type="entry name" value="2Fe-2S ferredoxin-like"/>
    <property type="match status" value="1"/>
</dbReference>
<evidence type="ECO:0000313" key="9">
    <source>
        <dbReference type="EMBL" id="MVW62927.1"/>
    </source>
</evidence>
<dbReference type="GO" id="GO:0046872">
    <property type="term" value="F:metal ion binding"/>
    <property type="evidence" value="ECO:0007669"/>
    <property type="project" value="UniProtKB-KW"/>
</dbReference>
<accession>A0A7X3K9U6</accession>
<dbReference type="Pfam" id="PF00111">
    <property type="entry name" value="Fer2"/>
    <property type="match status" value="1"/>
</dbReference>
<dbReference type="InterPro" id="IPR039261">
    <property type="entry name" value="FNR_nucleotide-bd"/>
</dbReference>
<dbReference type="PRINTS" id="PR00409">
    <property type="entry name" value="PHDIOXRDTASE"/>
</dbReference>
<dbReference type="PANTHER" id="PTHR47354:SF1">
    <property type="entry name" value="CARNITINE MONOOXYGENASE REDUCTASE SUBUNIT"/>
    <property type="match status" value="1"/>
</dbReference>
<dbReference type="PROSITE" id="PS00197">
    <property type="entry name" value="2FE2S_FER_1"/>
    <property type="match status" value="1"/>
</dbReference>
<evidence type="ECO:0000256" key="2">
    <source>
        <dbReference type="ARBA" id="ARBA00022714"/>
    </source>
</evidence>
<evidence type="ECO:0000259" key="8">
    <source>
        <dbReference type="PROSITE" id="PS51384"/>
    </source>
</evidence>
<dbReference type="InterPro" id="IPR012675">
    <property type="entry name" value="Beta-grasp_dom_sf"/>
</dbReference>
<dbReference type="SUPFAM" id="SSF63380">
    <property type="entry name" value="Riboflavin synthase domain-like"/>
    <property type="match status" value="1"/>
</dbReference>
<dbReference type="PANTHER" id="PTHR47354">
    <property type="entry name" value="NADH OXIDOREDUCTASE HCR"/>
    <property type="match status" value="1"/>
</dbReference>
<dbReference type="PROSITE" id="PS51085">
    <property type="entry name" value="2FE2S_FER_2"/>
    <property type="match status" value="1"/>
</dbReference>